<dbReference type="SMART" id="SM01390">
    <property type="entry name" value="Ribosomal_S4"/>
    <property type="match status" value="1"/>
</dbReference>
<dbReference type="InterPro" id="IPR022801">
    <property type="entry name" value="Ribosomal_uS4"/>
</dbReference>
<dbReference type="Pfam" id="PF01479">
    <property type="entry name" value="S4"/>
    <property type="match status" value="1"/>
</dbReference>
<dbReference type="GO" id="GO:0019843">
    <property type="term" value="F:rRNA binding"/>
    <property type="evidence" value="ECO:0007669"/>
    <property type="project" value="InterPro"/>
</dbReference>
<keyword evidence="4" id="KW-0694">RNA-binding</keyword>
<organism evidence="8 9">
    <name type="scientific">Enterospora canceri</name>
    <dbReference type="NCBI Taxonomy" id="1081671"/>
    <lineage>
        <taxon>Eukaryota</taxon>
        <taxon>Fungi</taxon>
        <taxon>Fungi incertae sedis</taxon>
        <taxon>Microsporidia</taxon>
        <taxon>Enterocytozoonidae</taxon>
        <taxon>Enterospora</taxon>
    </lineage>
</organism>
<dbReference type="AlphaFoldDB" id="A0A1Y1S9B0"/>
<dbReference type="PANTHER" id="PTHR11831:SF1">
    <property type="entry name" value="U3 SMALL NUCLEOLAR RIBONUCLEOPROTEIN PROTEIN IMP3"/>
    <property type="match status" value="1"/>
</dbReference>
<keyword evidence="5" id="KW-0539">Nucleus</keyword>
<dbReference type="GO" id="GO:0140691">
    <property type="term" value="F:RNA folding chaperone"/>
    <property type="evidence" value="ECO:0007669"/>
    <property type="project" value="EnsemblFungi"/>
</dbReference>
<evidence type="ECO:0000259" key="7">
    <source>
        <dbReference type="SMART" id="SM01390"/>
    </source>
</evidence>
<evidence type="ECO:0000313" key="8">
    <source>
        <dbReference type="EMBL" id="ORD94645.1"/>
    </source>
</evidence>
<dbReference type="GO" id="GO:0030515">
    <property type="term" value="F:snoRNA binding"/>
    <property type="evidence" value="ECO:0007669"/>
    <property type="project" value="EnsemblFungi"/>
</dbReference>
<evidence type="ECO:0000256" key="1">
    <source>
        <dbReference type="ARBA" id="ARBA00004604"/>
    </source>
</evidence>
<dbReference type="Gene3D" id="3.10.290.10">
    <property type="entry name" value="RNA-binding S4 domain"/>
    <property type="match status" value="1"/>
</dbReference>
<dbReference type="GO" id="GO:0006364">
    <property type="term" value="P:rRNA processing"/>
    <property type="evidence" value="ECO:0007669"/>
    <property type="project" value="EnsemblFungi"/>
</dbReference>
<comment type="similarity">
    <text evidence="2">Belongs to the universal ribosomal protein uS4 family.</text>
</comment>
<reference evidence="8 9" key="1">
    <citation type="journal article" date="2017" name="Environ. Microbiol.">
        <title>Decay of the glycolytic pathway and adaptation to intranuclear parasitism within Enterocytozoonidae microsporidia.</title>
        <authorList>
            <person name="Wiredu Boakye D."/>
            <person name="Jaroenlak P."/>
            <person name="Prachumwat A."/>
            <person name="Williams T.A."/>
            <person name="Bateman K.S."/>
            <person name="Itsathitphaisarn O."/>
            <person name="Sritunyalucksana K."/>
            <person name="Paszkiewicz K.H."/>
            <person name="Moore K.A."/>
            <person name="Stentiford G.D."/>
            <person name="Williams B.A."/>
        </authorList>
    </citation>
    <scope>NUCLEOTIDE SEQUENCE [LARGE SCALE GENOMIC DNA]</scope>
    <source>
        <strain evidence="8 9">GB1</strain>
    </source>
</reference>
<protein>
    <submittedName>
        <fullName evidence="8">IMP3</fullName>
    </submittedName>
</protein>
<gene>
    <name evidence="8" type="primary">IMP3</name>
    <name evidence="8" type="ORF">ECANGB1_319</name>
</gene>
<proteinExistence type="inferred from homology"/>
<dbReference type="EMBL" id="LWDP01000013">
    <property type="protein sequence ID" value="ORD94645.1"/>
    <property type="molecule type" value="Genomic_DNA"/>
</dbReference>
<evidence type="ECO:0000256" key="6">
    <source>
        <dbReference type="ARBA" id="ARBA00023274"/>
    </source>
</evidence>
<sequence length="180" mass="21372">MRNLKFHEKKLLKKVNLEEWDKTNTKREQLVTTKYKLHNRETYMVYNRIVGKIRKLTESLARLDDTNVTKKYLTNKMLNKLHELGVIPEKKLSNCIKVTVSDFCKRRLPVVIAQLKMVENYQDADRFVQHGHFKIGTKVVRDPETLIDVNMAQYIKWADKSKIREKLAEINGTYDDYDNL</sequence>
<dbReference type="GO" id="GO:0032040">
    <property type="term" value="C:small-subunit processome"/>
    <property type="evidence" value="ECO:0007669"/>
    <property type="project" value="EnsemblFungi"/>
</dbReference>
<evidence type="ECO:0000256" key="2">
    <source>
        <dbReference type="ARBA" id="ARBA00007465"/>
    </source>
</evidence>
<accession>A0A1Y1S9B0</accession>
<dbReference type="PANTHER" id="PTHR11831">
    <property type="entry name" value="30S 40S RIBOSOMAL PROTEIN"/>
    <property type="match status" value="1"/>
</dbReference>
<dbReference type="OrthoDB" id="10248812at2759"/>
<dbReference type="SUPFAM" id="SSF55174">
    <property type="entry name" value="Alpha-L RNA-binding motif"/>
    <property type="match status" value="1"/>
</dbReference>
<comment type="subcellular location">
    <subcellularLocation>
        <location evidence="1">Nucleus</location>
        <location evidence="1">Nucleolus</location>
    </subcellularLocation>
</comment>
<evidence type="ECO:0000256" key="5">
    <source>
        <dbReference type="ARBA" id="ARBA00023242"/>
    </source>
</evidence>
<feature type="domain" description="Small ribosomal subunit protein uS4 N-terminal" evidence="7">
    <location>
        <begin position="3"/>
        <end position="105"/>
    </location>
</feature>
<dbReference type="InterPro" id="IPR001912">
    <property type="entry name" value="Ribosomal_uS4_N"/>
</dbReference>
<evidence type="ECO:0000313" key="9">
    <source>
        <dbReference type="Proteomes" id="UP000192639"/>
    </source>
</evidence>
<dbReference type="GO" id="GO:0042274">
    <property type="term" value="P:ribosomal small subunit biogenesis"/>
    <property type="evidence" value="ECO:0007669"/>
    <property type="project" value="EnsemblFungi"/>
</dbReference>
<evidence type="ECO:0000256" key="3">
    <source>
        <dbReference type="ARBA" id="ARBA00022517"/>
    </source>
</evidence>
<evidence type="ECO:0000256" key="4">
    <source>
        <dbReference type="ARBA" id="ARBA00022884"/>
    </source>
</evidence>
<comment type="caution">
    <text evidence="8">The sequence shown here is derived from an EMBL/GenBank/DDBJ whole genome shotgun (WGS) entry which is preliminary data.</text>
</comment>
<dbReference type="VEuPathDB" id="MicrosporidiaDB:ECANGB1_319"/>
<dbReference type="InterPro" id="IPR002942">
    <property type="entry name" value="S4_RNA-bd"/>
</dbReference>
<dbReference type="CDD" id="cd00165">
    <property type="entry name" value="S4"/>
    <property type="match status" value="1"/>
</dbReference>
<dbReference type="InterPro" id="IPR036986">
    <property type="entry name" value="S4_RNA-bd_sf"/>
</dbReference>
<dbReference type="GO" id="GO:0034457">
    <property type="term" value="C:Mpp10 complex"/>
    <property type="evidence" value="ECO:0007669"/>
    <property type="project" value="EnsemblFungi"/>
</dbReference>
<keyword evidence="9" id="KW-1185">Reference proteome</keyword>
<dbReference type="Pfam" id="PF00163">
    <property type="entry name" value="Ribosomal_S4"/>
    <property type="match status" value="1"/>
</dbReference>
<keyword evidence="6" id="KW-0687">Ribonucleoprotein</keyword>
<dbReference type="Proteomes" id="UP000192639">
    <property type="component" value="Unassembled WGS sequence"/>
</dbReference>
<name>A0A1Y1S9B0_9MICR</name>
<keyword evidence="3" id="KW-0690">Ribosome biogenesis</keyword>